<reference evidence="1" key="1">
    <citation type="submission" date="2019-02" db="EMBL/GenBank/DDBJ databases">
        <authorList>
            <person name="Li S.-H."/>
        </authorList>
    </citation>
    <scope>NUCLEOTIDE SEQUENCE</scope>
    <source>
        <strain evidence="1">IMCC8485</strain>
    </source>
</reference>
<organism evidence="1 2">
    <name type="scientific">Candidatus Seongchinamella marina</name>
    <dbReference type="NCBI Taxonomy" id="2518990"/>
    <lineage>
        <taxon>Bacteria</taxon>
        <taxon>Pseudomonadati</taxon>
        <taxon>Pseudomonadota</taxon>
        <taxon>Gammaproteobacteria</taxon>
        <taxon>Cellvibrionales</taxon>
        <taxon>Halieaceae</taxon>
        <taxon>Seongchinamella</taxon>
    </lineage>
</organism>
<sequence length="379" mass="43320">MHAKKFKQLFLHIGLGKTGTTTIQQDILANAELLETKYDVHYPRRFSHADRYEGNHSVLLRALFSNAPAVRQRLSEIGIPDQQAIDKFNKLTMNRLLRSFEKTPADQLLLSAESVGHFRQAQMTELFNWLNELSESITVVACLRHPVHALSSEIQQRLKKGEDLETMYTNPPHYLFKKLFTRLENAFGKENLIAYSFADAVQQDCGLTAAFFRQIGIVADDDFPKSKPINTSISHEGALLLSSVNRQRPVMLAGARNPARTLVDIDYFRDLPGRPYRAPAEVYNLVKESVEVDVQWVEQEYDIDLGRPEQIEVERYRSFSEQSIDFIADQLVQGNSQRHSLIQRQRHPLTQKVIDIVAHPSLIFYKALSLFGIGRLSSK</sequence>
<proteinExistence type="predicted"/>
<evidence type="ECO:0000313" key="2">
    <source>
        <dbReference type="Proteomes" id="UP001143307"/>
    </source>
</evidence>
<comment type="caution">
    <text evidence="1">The sequence shown here is derived from an EMBL/GenBank/DDBJ whole genome shotgun (WGS) entry which is preliminary data.</text>
</comment>
<name>A0ABT3SYA3_9GAMM</name>
<evidence type="ECO:0000313" key="1">
    <source>
        <dbReference type="EMBL" id="MCX2974980.1"/>
    </source>
</evidence>
<evidence type="ECO:0008006" key="3">
    <source>
        <dbReference type="Google" id="ProtNLM"/>
    </source>
</evidence>
<dbReference type="InterPro" id="IPR027417">
    <property type="entry name" value="P-loop_NTPase"/>
</dbReference>
<dbReference type="Proteomes" id="UP001143307">
    <property type="component" value="Unassembled WGS sequence"/>
</dbReference>
<keyword evidence="2" id="KW-1185">Reference proteome</keyword>
<dbReference type="Gene3D" id="3.40.50.300">
    <property type="entry name" value="P-loop containing nucleotide triphosphate hydrolases"/>
    <property type="match status" value="1"/>
</dbReference>
<dbReference type="SUPFAM" id="SSF52540">
    <property type="entry name" value="P-loop containing nucleoside triphosphate hydrolases"/>
    <property type="match status" value="1"/>
</dbReference>
<gene>
    <name evidence="1" type="ORF">EYC87_15410</name>
</gene>
<dbReference type="RefSeq" id="WP_279253648.1">
    <property type="nucleotide sequence ID" value="NZ_SHNP01000005.1"/>
</dbReference>
<protein>
    <recommendedName>
        <fullName evidence="3">Sulfotransferase family protein</fullName>
    </recommendedName>
</protein>
<dbReference type="EMBL" id="SHNP01000005">
    <property type="protein sequence ID" value="MCX2974980.1"/>
    <property type="molecule type" value="Genomic_DNA"/>
</dbReference>
<accession>A0ABT3SYA3</accession>